<feature type="domain" description="Amino acid transporter transmembrane" evidence="6">
    <location>
        <begin position="73"/>
        <end position="316"/>
    </location>
</feature>
<evidence type="ECO:0000256" key="3">
    <source>
        <dbReference type="ARBA" id="ARBA00022989"/>
    </source>
</evidence>
<evidence type="ECO:0000256" key="1">
    <source>
        <dbReference type="ARBA" id="ARBA00004141"/>
    </source>
</evidence>
<gene>
    <name evidence="7" type="ORF">KIN20_000910</name>
</gene>
<dbReference type="GO" id="GO:0005774">
    <property type="term" value="C:vacuolar membrane"/>
    <property type="evidence" value="ECO:0007669"/>
    <property type="project" value="TreeGrafter"/>
</dbReference>
<feature type="transmembrane region" description="Helical" evidence="5">
    <location>
        <begin position="237"/>
        <end position="260"/>
    </location>
</feature>
<reference evidence="7" key="1">
    <citation type="submission" date="2021-06" db="EMBL/GenBank/DDBJ databases">
        <title>Parelaphostrongylus tenuis whole genome reference sequence.</title>
        <authorList>
            <person name="Garwood T.J."/>
            <person name="Larsen P.A."/>
            <person name="Fountain-Jones N.M."/>
            <person name="Garbe J.R."/>
            <person name="Macchietto M.G."/>
            <person name="Kania S.A."/>
            <person name="Gerhold R.W."/>
            <person name="Richards J.E."/>
            <person name="Wolf T.M."/>
        </authorList>
    </citation>
    <scope>NUCLEOTIDE SEQUENCE</scope>
    <source>
        <strain evidence="7">MNPRO001-30</strain>
        <tissue evidence="7">Meninges</tissue>
    </source>
</reference>
<evidence type="ECO:0000256" key="4">
    <source>
        <dbReference type="ARBA" id="ARBA00023136"/>
    </source>
</evidence>
<organism evidence="7 8">
    <name type="scientific">Parelaphostrongylus tenuis</name>
    <name type="common">Meningeal worm</name>
    <dbReference type="NCBI Taxonomy" id="148309"/>
    <lineage>
        <taxon>Eukaryota</taxon>
        <taxon>Metazoa</taxon>
        <taxon>Ecdysozoa</taxon>
        <taxon>Nematoda</taxon>
        <taxon>Chromadorea</taxon>
        <taxon>Rhabditida</taxon>
        <taxon>Rhabditina</taxon>
        <taxon>Rhabditomorpha</taxon>
        <taxon>Strongyloidea</taxon>
        <taxon>Metastrongylidae</taxon>
        <taxon>Parelaphostrongylus</taxon>
    </lineage>
</organism>
<protein>
    <recommendedName>
        <fullName evidence="6">Amino acid transporter transmembrane domain-containing protein</fullName>
    </recommendedName>
</protein>
<evidence type="ECO:0000256" key="2">
    <source>
        <dbReference type="ARBA" id="ARBA00022692"/>
    </source>
</evidence>
<keyword evidence="4 5" id="KW-0472">Membrane</keyword>
<dbReference type="EMBL" id="JAHQIW010000121">
    <property type="protein sequence ID" value="KAJ1346184.1"/>
    <property type="molecule type" value="Genomic_DNA"/>
</dbReference>
<comment type="caution">
    <text evidence="7">The sequence shown here is derived from an EMBL/GenBank/DDBJ whole genome shotgun (WGS) entry which is preliminary data.</text>
</comment>
<dbReference type="GO" id="GO:0015179">
    <property type="term" value="F:L-amino acid transmembrane transporter activity"/>
    <property type="evidence" value="ECO:0007669"/>
    <property type="project" value="TreeGrafter"/>
</dbReference>
<evidence type="ECO:0000313" key="8">
    <source>
        <dbReference type="Proteomes" id="UP001196413"/>
    </source>
</evidence>
<dbReference type="Pfam" id="PF01490">
    <property type="entry name" value="Aa_trans"/>
    <property type="match status" value="1"/>
</dbReference>
<keyword evidence="8" id="KW-1185">Reference proteome</keyword>
<keyword evidence="3 5" id="KW-1133">Transmembrane helix</keyword>
<dbReference type="PANTHER" id="PTHR22950:SF193">
    <property type="entry name" value="AMINO ACID TRANSPORTER TRANSMEMBRANE DOMAIN-CONTAINING PROTEIN"/>
    <property type="match status" value="1"/>
</dbReference>
<evidence type="ECO:0000256" key="5">
    <source>
        <dbReference type="SAM" id="Phobius"/>
    </source>
</evidence>
<name>A0AAD5MLF6_PARTN</name>
<dbReference type="AlphaFoldDB" id="A0AAD5MLF6"/>
<dbReference type="PANTHER" id="PTHR22950">
    <property type="entry name" value="AMINO ACID TRANSPORTER"/>
    <property type="match status" value="1"/>
</dbReference>
<feature type="transmembrane region" description="Helical" evidence="5">
    <location>
        <begin position="272"/>
        <end position="292"/>
    </location>
</feature>
<feature type="transmembrane region" description="Helical" evidence="5">
    <location>
        <begin position="15"/>
        <end position="34"/>
    </location>
</feature>
<feature type="transmembrane region" description="Helical" evidence="5">
    <location>
        <begin position="105"/>
        <end position="126"/>
    </location>
</feature>
<dbReference type="InterPro" id="IPR013057">
    <property type="entry name" value="AA_transpt_TM"/>
</dbReference>
<proteinExistence type="predicted"/>
<dbReference type="Proteomes" id="UP001196413">
    <property type="component" value="Unassembled WGS sequence"/>
</dbReference>
<feature type="transmembrane region" description="Helical" evidence="5">
    <location>
        <begin position="207"/>
        <end position="225"/>
    </location>
</feature>
<accession>A0AAD5MLF6</accession>
<evidence type="ECO:0000313" key="7">
    <source>
        <dbReference type="EMBL" id="KAJ1346184.1"/>
    </source>
</evidence>
<sequence length="346" mass="38457">MIDETTTTRKEHVTISYSKAFTIHPVLFLSLLIFSTKKDSICLMHNIKIADFNVEPQAAKSQQGIVVASRKKGISAHLALINLLKGLIGPGCFSLPLAFRASGVWAGFILVFAIGVLTCLCMLKIVRCSQFLTSRNPNVQALDYADMADESFKQSFPFLRKYGHIARLFVTVCVSSLVLGVCAIYYIFVVDHTREVLTYIWPDFSMSKFLCLVLAIVPFLLLSYVRSVVLMSYISMLGNVFMLLSAAIIFTQLFLAEHVYDSVPAVTDFRGVVFAAGSVIYSFEGQALVLPLENKMKHPIEMRGWTGVLSAGISLIICKNHQLRHEGGITYDYPLARFNPELVGCN</sequence>
<feature type="transmembrane region" description="Helical" evidence="5">
    <location>
        <begin position="165"/>
        <end position="187"/>
    </location>
</feature>
<evidence type="ECO:0000259" key="6">
    <source>
        <dbReference type="Pfam" id="PF01490"/>
    </source>
</evidence>
<keyword evidence="2 5" id="KW-0812">Transmembrane</keyword>
<comment type="subcellular location">
    <subcellularLocation>
        <location evidence="1">Membrane</location>
        <topology evidence="1">Multi-pass membrane protein</topology>
    </subcellularLocation>
</comment>